<dbReference type="Proteomes" id="UP000187209">
    <property type="component" value="Unassembled WGS sequence"/>
</dbReference>
<gene>
    <name evidence="1" type="ORF">SteCoe_3474</name>
</gene>
<evidence type="ECO:0000313" key="2">
    <source>
        <dbReference type="Proteomes" id="UP000187209"/>
    </source>
</evidence>
<reference evidence="1 2" key="1">
    <citation type="submission" date="2016-11" db="EMBL/GenBank/DDBJ databases">
        <title>The macronuclear genome of Stentor coeruleus: a giant cell with tiny introns.</title>
        <authorList>
            <person name="Slabodnick M."/>
            <person name="Ruby J.G."/>
            <person name="Reiff S.B."/>
            <person name="Swart E.C."/>
            <person name="Gosai S."/>
            <person name="Prabakaran S."/>
            <person name="Witkowska E."/>
            <person name="Larue G.E."/>
            <person name="Fisher S."/>
            <person name="Freeman R.M."/>
            <person name="Gunawardena J."/>
            <person name="Chu W."/>
            <person name="Stover N.A."/>
            <person name="Gregory B.D."/>
            <person name="Nowacki M."/>
            <person name="Derisi J."/>
            <person name="Roy S.W."/>
            <person name="Marshall W.F."/>
            <person name="Sood P."/>
        </authorList>
    </citation>
    <scope>NUCLEOTIDE SEQUENCE [LARGE SCALE GENOMIC DNA]</scope>
    <source>
        <strain evidence="1">WM001</strain>
    </source>
</reference>
<evidence type="ECO:0000313" key="1">
    <source>
        <dbReference type="EMBL" id="OMJ93502.1"/>
    </source>
</evidence>
<keyword evidence="2" id="KW-1185">Reference proteome</keyword>
<accession>A0A1R2CWX8</accession>
<organism evidence="1 2">
    <name type="scientific">Stentor coeruleus</name>
    <dbReference type="NCBI Taxonomy" id="5963"/>
    <lineage>
        <taxon>Eukaryota</taxon>
        <taxon>Sar</taxon>
        <taxon>Alveolata</taxon>
        <taxon>Ciliophora</taxon>
        <taxon>Postciliodesmatophora</taxon>
        <taxon>Heterotrichea</taxon>
        <taxon>Heterotrichida</taxon>
        <taxon>Stentoridae</taxon>
        <taxon>Stentor</taxon>
    </lineage>
</organism>
<comment type="caution">
    <text evidence="1">The sequence shown here is derived from an EMBL/GenBank/DDBJ whole genome shotgun (WGS) entry which is preliminary data.</text>
</comment>
<proteinExistence type="predicted"/>
<name>A0A1R2CWX8_9CILI</name>
<sequence length="224" mass="26964">MDSYNKDACVISKDLVFFIDECHTYSDNETICSSCSISDEFFKFYEQEMDNMLEKYAFNISQEPVKEKKKRGRKPLRPNDPIRKKTEIKDKYWLRAFRNFVKNHFSLIKKLITGDELIFWLQYISRSGKPGKDSGFLSYGKNYKSFLFREKSFHKIFKAWFMEFGCEELSKKYEFGSDLWFIYYDYALKEIASEGHNCEEIQEAFRRRLKPQEHCETVDCFFIN</sequence>
<dbReference type="EMBL" id="MPUH01000041">
    <property type="protein sequence ID" value="OMJ93502.1"/>
    <property type="molecule type" value="Genomic_DNA"/>
</dbReference>
<protein>
    <submittedName>
        <fullName evidence="1">Uncharacterized protein</fullName>
    </submittedName>
</protein>
<dbReference type="AlphaFoldDB" id="A0A1R2CWX8"/>